<evidence type="ECO:0000313" key="11">
    <source>
        <dbReference type="EMBL" id="ADK81777.1"/>
    </source>
</evidence>
<dbReference type="eggNOG" id="COG3845">
    <property type="taxonomic scope" value="Bacteria"/>
</dbReference>
<dbReference type="OrthoDB" id="304830at2"/>
<evidence type="ECO:0000256" key="3">
    <source>
        <dbReference type="ARBA" id="ARBA00022475"/>
    </source>
</evidence>
<dbReference type="PROSITE" id="PS00211">
    <property type="entry name" value="ABC_TRANSPORTER_1"/>
    <property type="match status" value="1"/>
</dbReference>
<reference evidence="11 12" key="1">
    <citation type="journal article" date="2010" name="Stand. Genomic Sci.">
        <title>Complete genome sequence of Spirochaeta smaragdinae type strain (SEBR 4228).</title>
        <authorList>
            <person name="Mavromatis K."/>
            <person name="Yasawong M."/>
            <person name="Chertkov O."/>
            <person name="Lapidus A."/>
            <person name="Lucas S."/>
            <person name="Nolan M."/>
            <person name="Del Rio T.G."/>
            <person name="Tice H."/>
            <person name="Cheng J.F."/>
            <person name="Pitluck S."/>
            <person name="Liolios K."/>
            <person name="Ivanova N."/>
            <person name="Tapia R."/>
            <person name="Han C."/>
            <person name="Bruce D."/>
            <person name="Goodwin L."/>
            <person name="Pati A."/>
            <person name="Chen A."/>
            <person name="Palaniappan K."/>
            <person name="Land M."/>
            <person name="Hauser L."/>
            <person name="Chang Y.J."/>
            <person name="Jeffries C.D."/>
            <person name="Detter J.C."/>
            <person name="Rohde M."/>
            <person name="Brambilla E."/>
            <person name="Spring S."/>
            <person name="Goker M."/>
            <person name="Sikorski J."/>
            <person name="Woyke T."/>
            <person name="Bristow J."/>
            <person name="Eisen J.A."/>
            <person name="Markowitz V."/>
            <person name="Hugenholtz P."/>
            <person name="Klenk H.P."/>
            <person name="Kyrpides N.C."/>
        </authorList>
    </citation>
    <scope>NUCLEOTIDE SEQUENCE [LARGE SCALE GENOMIC DNA]</scope>
    <source>
        <strain evidence="12">DSM 11293 / JCM 15392 / SEBR 4228</strain>
    </source>
</reference>
<evidence type="ECO:0000259" key="10">
    <source>
        <dbReference type="PROSITE" id="PS50893"/>
    </source>
</evidence>
<keyword evidence="6" id="KW-0547">Nucleotide-binding</keyword>
<keyword evidence="5" id="KW-0677">Repeat</keyword>
<keyword evidence="9" id="KW-0472">Membrane</keyword>
<proteinExistence type="predicted"/>
<comment type="subcellular location">
    <subcellularLocation>
        <location evidence="1">Cell membrane</location>
        <topology evidence="1">Peripheral membrane protein</topology>
    </subcellularLocation>
</comment>
<evidence type="ECO:0000256" key="2">
    <source>
        <dbReference type="ARBA" id="ARBA00022448"/>
    </source>
</evidence>
<dbReference type="EMBL" id="CP002116">
    <property type="protein sequence ID" value="ADK81777.1"/>
    <property type="molecule type" value="Genomic_DNA"/>
</dbReference>
<dbReference type="PROSITE" id="PS50893">
    <property type="entry name" value="ABC_TRANSPORTER_2"/>
    <property type="match status" value="2"/>
</dbReference>
<gene>
    <name evidence="11" type="ordered locus">Spirs_2670</name>
</gene>
<evidence type="ECO:0000256" key="5">
    <source>
        <dbReference type="ARBA" id="ARBA00022737"/>
    </source>
</evidence>
<evidence type="ECO:0000256" key="9">
    <source>
        <dbReference type="ARBA" id="ARBA00023136"/>
    </source>
</evidence>
<name>E1R8M0_SEDSS</name>
<keyword evidence="12" id="KW-1185">Reference proteome</keyword>
<dbReference type="CDD" id="cd03216">
    <property type="entry name" value="ABC_Carb_Monos_I"/>
    <property type="match status" value="1"/>
</dbReference>
<dbReference type="STRING" id="573413.Spirs_2670"/>
<dbReference type="PANTHER" id="PTHR43790">
    <property type="entry name" value="CARBOHYDRATE TRANSPORT ATP-BINDING PROTEIN MG119-RELATED"/>
    <property type="match status" value="1"/>
</dbReference>
<dbReference type="GO" id="GO:0005524">
    <property type="term" value="F:ATP binding"/>
    <property type="evidence" value="ECO:0007669"/>
    <property type="project" value="UniProtKB-KW"/>
</dbReference>
<evidence type="ECO:0000256" key="4">
    <source>
        <dbReference type="ARBA" id="ARBA00022597"/>
    </source>
</evidence>
<keyword evidence="3" id="KW-1003">Cell membrane</keyword>
<keyword evidence="4" id="KW-0762">Sugar transport</keyword>
<dbReference type="FunFam" id="3.40.50.300:FF:000127">
    <property type="entry name" value="Ribose import ATP-binding protein RbsA"/>
    <property type="match status" value="1"/>
</dbReference>
<keyword evidence="7" id="KW-0067">ATP-binding</keyword>
<dbReference type="InterPro" id="IPR050107">
    <property type="entry name" value="ABC_carbohydrate_import_ATPase"/>
</dbReference>
<dbReference type="HOGENOM" id="CLU_000604_92_0_12"/>
<evidence type="ECO:0000256" key="8">
    <source>
        <dbReference type="ARBA" id="ARBA00022967"/>
    </source>
</evidence>
<dbReference type="AlphaFoldDB" id="E1R8M0"/>
<feature type="domain" description="ABC transporter" evidence="10">
    <location>
        <begin position="257"/>
        <end position="501"/>
    </location>
</feature>
<dbReference type="InterPro" id="IPR017871">
    <property type="entry name" value="ABC_transporter-like_CS"/>
</dbReference>
<dbReference type="Pfam" id="PF00005">
    <property type="entry name" value="ABC_tran"/>
    <property type="match status" value="2"/>
</dbReference>
<evidence type="ECO:0000313" key="12">
    <source>
        <dbReference type="Proteomes" id="UP000002318"/>
    </source>
</evidence>
<evidence type="ECO:0000256" key="7">
    <source>
        <dbReference type="ARBA" id="ARBA00022840"/>
    </source>
</evidence>
<dbReference type="SUPFAM" id="SSF52540">
    <property type="entry name" value="P-loop containing nucleoside triphosphate hydrolases"/>
    <property type="match status" value="2"/>
</dbReference>
<dbReference type="RefSeq" id="WP_013255238.1">
    <property type="nucleotide sequence ID" value="NC_014364.1"/>
</dbReference>
<dbReference type="InterPro" id="IPR003593">
    <property type="entry name" value="AAA+_ATPase"/>
</dbReference>
<dbReference type="CDD" id="cd03215">
    <property type="entry name" value="ABC_Carb_Monos_II"/>
    <property type="match status" value="1"/>
</dbReference>
<dbReference type="GO" id="GO:0016887">
    <property type="term" value="F:ATP hydrolysis activity"/>
    <property type="evidence" value="ECO:0007669"/>
    <property type="project" value="InterPro"/>
</dbReference>
<evidence type="ECO:0000256" key="1">
    <source>
        <dbReference type="ARBA" id="ARBA00004202"/>
    </source>
</evidence>
<protein>
    <submittedName>
        <fullName evidence="11">ABC transporter related protein</fullName>
    </submittedName>
</protein>
<feature type="domain" description="ABC transporter" evidence="10">
    <location>
        <begin position="5"/>
        <end position="240"/>
    </location>
</feature>
<dbReference type="GO" id="GO:0005886">
    <property type="term" value="C:plasma membrane"/>
    <property type="evidence" value="ECO:0007669"/>
    <property type="project" value="UniProtKB-SubCell"/>
</dbReference>
<dbReference type="Proteomes" id="UP000002318">
    <property type="component" value="Chromosome"/>
</dbReference>
<keyword evidence="2" id="KW-0813">Transport</keyword>
<evidence type="ECO:0000256" key="6">
    <source>
        <dbReference type="ARBA" id="ARBA00022741"/>
    </source>
</evidence>
<dbReference type="Gene3D" id="3.40.50.300">
    <property type="entry name" value="P-loop containing nucleotide triphosphate hydrolases"/>
    <property type="match status" value="2"/>
</dbReference>
<dbReference type="InterPro" id="IPR027417">
    <property type="entry name" value="P-loop_NTPase"/>
</dbReference>
<sequence>MAPILEIKDLTKRFSRVLANDKVSLQVEKGEVRALLGENGAGKSTLMSCLYGLYGMDSGEILVDGKPVYIGNCEDAIRLGIGMVNQHFMLIQKLTVTENVILGLKSGKGPWVDYHGAAEKIQELSDRYNFCINPNAVIGDLSVGLQQRVEILKVLYRHSNIMIFDEPTAVLTPNEVLEFFEIIKLFKKEGRTILFITHKLGEVMTICDSVTVLRDGKVVGNVAVKDTSESELAKMMVGREVFLKEAEPTKKVGDVVLRVQDLHVKGSMGVEAVRGLSFEIRSGEVLGIAGVDGNGQLELGNALTGLAPVTSGKIEILDEETTNWSTAKLHGKNVSHIPPDRQRTGLILNYPVQDNMVVKEISNHKFSQFGFLKRRVIKEYAKRLIASYDVRGCVPETYAKQLSGGNQQKVILAREFEQKPKLIIAVQPTRGLDISAIEFVRAELVKQRDAGAAILLISTELDEILSLSDRIEVIYEGQFTGSLVGHHVDPMEIGLQMAGRKVPGSCDETERVQL</sequence>
<keyword evidence="8" id="KW-1278">Translocase</keyword>
<dbReference type="KEGG" id="ssm:Spirs_2670"/>
<organism evidence="11 12">
    <name type="scientific">Sediminispirochaeta smaragdinae (strain DSM 11293 / JCM 15392 / SEBR 4228)</name>
    <name type="common">Spirochaeta smaragdinae</name>
    <dbReference type="NCBI Taxonomy" id="573413"/>
    <lineage>
        <taxon>Bacteria</taxon>
        <taxon>Pseudomonadati</taxon>
        <taxon>Spirochaetota</taxon>
        <taxon>Spirochaetia</taxon>
        <taxon>Spirochaetales</taxon>
        <taxon>Spirochaetaceae</taxon>
        <taxon>Sediminispirochaeta</taxon>
    </lineage>
</organism>
<dbReference type="PANTHER" id="PTHR43790:SF4">
    <property type="entry name" value="GUANOSINE IMPORT ATP-BINDING PROTEIN NUPO"/>
    <property type="match status" value="1"/>
</dbReference>
<dbReference type="SMART" id="SM00382">
    <property type="entry name" value="AAA"/>
    <property type="match status" value="1"/>
</dbReference>
<dbReference type="InterPro" id="IPR003439">
    <property type="entry name" value="ABC_transporter-like_ATP-bd"/>
</dbReference>
<accession>E1R8M0</accession>